<evidence type="ECO:0000313" key="2">
    <source>
        <dbReference type="Proteomes" id="UP000812013"/>
    </source>
</evidence>
<dbReference type="Proteomes" id="UP000812013">
    <property type="component" value="Unassembled WGS sequence"/>
</dbReference>
<keyword evidence="2" id="KW-1185">Reference proteome</keyword>
<reference evidence="1 2" key="1">
    <citation type="submission" date="2019-12" db="EMBL/GenBank/DDBJ databases">
        <title>Genome sequence of Streptomyces bambusae.</title>
        <authorList>
            <person name="Bansal K."/>
            <person name="Choksket S."/>
            <person name="Korpole S."/>
            <person name="Patil P.B."/>
        </authorList>
    </citation>
    <scope>NUCLEOTIDE SEQUENCE [LARGE SCALE GENOMIC DNA]</scope>
    <source>
        <strain evidence="1 2">SK60</strain>
    </source>
</reference>
<gene>
    <name evidence="1" type="ORF">GPJ59_04735</name>
</gene>
<dbReference type="EMBL" id="WTFF01000016">
    <property type="protein sequence ID" value="MBW5481206.1"/>
    <property type="molecule type" value="Genomic_DNA"/>
</dbReference>
<comment type="caution">
    <text evidence="1">The sequence shown here is derived from an EMBL/GenBank/DDBJ whole genome shotgun (WGS) entry which is preliminary data.</text>
</comment>
<dbReference type="NCBIfam" id="NF046112">
    <property type="entry name" value="MSMEG_6209_Nter"/>
    <property type="match status" value="1"/>
</dbReference>
<organism evidence="1 2">
    <name type="scientific">Streptomyces bambusae</name>
    <dbReference type="NCBI Taxonomy" id="1550616"/>
    <lineage>
        <taxon>Bacteria</taxon>
        <taxon>Bacillati</taxon>
        <taxon>Actinomycetota</taxon>
        <taxon>Actinomycetes</taxon>
        <taxon>Kitasatosporales</taxon>
        <taxon>Streptomycetaceae</taxon>
        <taxon>Streptomyces</taxon>
    </lineage>
</organism>
<sequence>MVVRLVAAYPSVDAAAVEVTVKAAYDAFHHARVRAFVPILVERRSRRALDTARRTAPGRASGPEKG</sequence>
<accession>A0ABS6Z366</accession>
<name>A0ABS6Z366_9ACTN</name>
<proteinExistence type="predicted"/>
<evidence type="ECO:0000313" key="1">
    <source>
        <dbReference type="EMBL" id="MBW5481206.1"/>
    </source>
</evidence>
<protein>
    <submittedName>
        <fullName evidence="1">Uncharacterized protein</fullName>
    </submittedName>
</protein>
<dbReference type="Gene3D" id="1.10.8.1060">
    <property type="entry name" value="Corynebacterium glutamicum thioredoxin-dependent arsenate reductase, N-terminal domain"/>
    <property type="match status" value="1"/>
</dbReference>